<dbReference type="InterPro" id="IPR056782">
    <property type="entry name" value="HAD_PNKP"/>
</dbReference>
<dbReference type="Pfam" id="PF25109">
    <property type="entry name" value="HAD_PNKP"/>
    <property type="match status" value="1"/>
</dbReference>
<keyword evidence="2" id="KW-0808">Transferase</keyword>
<evidence type="ECO:0000313" key="3">
    <source>
        <dbReference type="Proteomes" id="UP001055992"/>
    </source>
</evidence>
<evidence type="ECO:0000259" key="1">
    <source>
        <dbReference type="Pfam" id="PF25109"/>
    </source>
</evidence>
<dbReference type="InterPro" id="IPR036412">
    <property type="entry name" value="HAD-like_sf"/>
</dbReference>
<dbReference type="Gene3D" id="3.40.50.1000">
    <property type="entry name" value="HAD superfamily/HAD-like"/>
    <property type="match status" value="1"/>
</dbReference>
<evidence type="ECO:0000313" key="2">
    <source>
        <dbReference type="EMBL" id="URY99163.1"/>
    </source>
</evidence>
<feature type="domain" description="Polynucleotide kinase PNKP phosphatase" evidence="1">
    <location>
        <begin position="6"/>
        <end position="147"/>
    </location>
</feature>
<dbReference type="GO" id="GO:0016301">
    <property type="term" value="F:kinase activity"/>
    <property type="evidence" value="ECO:0007669"/>
    <property type="project" value="UniProtKB-KW"/>
</dbReference>
<dbReference type="SUPFAM" id="SSF56784">
    <property type="entry name" value="HAD-like"/>
    <property type="match status" value="1"/>
</dbReference>
<keyword evidence="3" id="KW-1185">Reference proteome</keyword>
<keyword evidence="2" id="KW-0418">Kinase</keyword>
<accession>A0A9E7M7N4</accession>
<gene>
    <name evidence="2" type="ORF">6937_0032</name>
</gene>
<dbReference type="InterPro" id="IPR023214">
    <property type="entry name" value="HAD_sf"/>
</dbReference>
<proteinExistence type="predicted"/>
<protein>
    <submittedName>
        <fullName evidence="2">Polynucleotide kinase</fullName>
    </submittedName>
</protein>
<dbReference type="Proteomes" id="UP001055992">
    <property type="component" value="Segment"/>
</dbReference>
<dbReference type="EMBL" id="OL362270">
    <property type="protein sequence ID" value="URY99163.1"/>
    <property type="molecule type" value="Genomic_DNA"/>
</dbReference>
<reference evidence="2" key="1">
    <citation type="submission" date="2021-11" db="EMBL/GenBank/DDBJ databases">
        <title>The TAILOR 12: Case summaries of 12 patient that have undergone phage therapy for multidrug-resistant infections.</title>
        <authorList>
            <person name="Green S."/>
            <person name="Terwilliger A."/>
            <person name="Clark J."/>
            <person name="Salazar K."/>
            <person name="Maresso A."/>
        </authorList>
    </citation>
    <scope>NUCLEOTIDE SEQUENCE</scope>
</reference>
<sequence>MSRKTVIVWDLDGTLSDGRHRLHLLPKKDHNNTASWREFNLASCDDAPIWDNIELLRAQSTVGFHIVILTGRSDEAMQMTKEWLARYYVPYSRLIMRAADDHRTDIEFKGERLRQIGLNNILCAFDDLEHVVKSFRKLGITCHQVTHYEDHEKHAHVKSQEENERDSK</sequence>
<organism evidence="2 3">
    <name type="scientific">Klebsiella phage 6937</name>
    <dbReference type="NCBI Taxonomy" id="2912294"/>
    <lineage>
        <taxon>Viruses</taxon>
        <taxon>Duplodnaviria</taxon>
        <taxon>Heunggongvirae</taxon>
        <taxon>Uroviricota</taxon>
        <taxon>Caudoviricetes</taxon>
        <taxon>Autographivirales</taxon>
        <taxon>Autonotataviridae</taxon>
        <taxon>Melnykvirinae</taxon>
        <taxon>Cullenvirus</taxon>
        <taxon>Cullenvirus 6937</taxon>
    </lineage>
</organism>
<name>A0A9E7M7N4_9CAUD</name>